<feature type="region of interest" description="Disordered" evidence="6">
    <location>
        <begin position="529"/>
        <end position="550"/>
    </location>
</feature>
<evidence type="ECO:0000259" key="7">
    <source>
        <dbReference type="SMART" id="SM01423"/>
    </source>
</evidence>
<reference evidence="10" key="1">
    <citation type="submission" date="2025-08" db="UniProtKB">
        <authorList>
            <consortium name="RefSeq"/>
        </authorList>
    </citation>
    <scope>IDENTIFICATION</scope>
    <source>
        <tissue evidence="10">Gonad</tissue>
    </source>
</reference>
<dbReference type="GO" id="GO:0017022">
    <property type="term" value="F:myosin binding"/>
    <property type="evidence" value="ECO:0007669"/>
    <property type="project" value="TreeGrafter"/>
</dbReference>
<dbReference type="PANTHER" id="PTHR15751">
    <property type="entry name" value="TRAFFICKING KINESIN-BINDING PROTEIN"/>
    <property type="match status" value="1"/>
</dbReference>
<evidence type="ECO:0000256" key="2">
    <source>
        <dbReference type="ARBA" id="ARBA00007007"/>
    </source>
</evidence>
<feature type="coiled-coil region" evidence="5">
    <location>
        <begin position="115"/>
        <end position="184"/>
    </location>
</feature>
<dbReference type="SMART" id="SM01423">
    <property type="entry name" value="Milton"/>
    <property type="match status" value="1"/>
</dbReference>
<dbReference type="InterPro" id="IPR006933">
    <property type="entry name" value="HAP1_N"/>
</dbReference>
<feature type="compositionally biased region" description="Basic and acidic residues" evidence="6">
    <location>
        <begin position="401"/>
        <end position="414"/>
    </location>
</feature>
<evidence type="ECO:0000256" key="3">
    <source>
        <dbReference type="ARBA" id="ARBA00023054"/>
    </source>
</evidence>
<dbReference type="Proteomes" id="UP000515135">
    <property type="component" value="Unplaced"/>
</dbReference>
<feature type="region of interest" description="Disordered" evidence="6">
    <location>
        <begin position="392"/>
        <end position="500"/>
    </location>
</feature>
<dbReference type="GO" id="GO:0031410">
    <property type="term" value="C:cytoplasmic vesicle"/>
    <property type="evidence" value="ECO:0007669"/>
    <property type="project" value="TreeGrafter"/>
</dbReference>
<feature type="region of interest" description="Disordered" evidence="6">
    <location>
        <begin position="966"/>
        <end position="987"/>
    </location>
</feature>
<feature type="compositionally biased region" description="Low complexity" evidence="6">
    <location>
        <begin position="740"/>
        <end position="751"/>
    </location>
</feature>
<feature type="coiled-coil region" evidence="5">
    <location>
        <begin position="214"/>
        <end position="350"/>
    </location>
</feature>
<evidence type="ECO:0000313" key="10">
    <source>
        <dbReference type="RefSeq" id="XP_019636466.1"/>
    </source>
</evidence>
<feature type="domain" description="HAP1 N-terminal" evidence="8">
    <location>
        <begin position="51"/>
        <end position="357"/>
    </location>
</feature>
<feature type="region of interest" description="Disordered" evidence="6">
    <location>
        <begin position="351"/>
        <end position="374"/>
    </location>
</feature>
<evidence type="ECO:0000256" key="1">
    <source>
        <dbReference type="ARBA" id="ARBA00004173"/>
    </source>
</evidence>
<evidence type="ECO:0000256" key="5">
    <source>
        <dbReference type="SAM" id="Coils"/>
    </source>
</evidence>
<keyword evidence="9" id="KW-1185">Reference proteome</keyword>
<sequence length="987" mass="109451">MQDLDIEEWPFEVDTVGKKRLYTLEEIVEWPFEDLCNSPDLPEVEIISLIQEEIPRYKLRADTVFGYENKDWLESPVLPPDTPVDLSPEQAEETLKYFALCSDRVAQMTKTYNDIEAVTRLLEEKERDLELAAKIGQSLLERNRLLSQKNDYLEEQLQIVSERNNQLQHELQLKEDLLQIYTQEESLSETDSSCTSPATRHDRTLLLPSGLPNIDALQKKIKTLEEENLQIRSEAAKLKTETVDYEEQEAKLVSDCVKELKEANTQIKQLTEELVRKNEDNARFQEESTSYLAQTIDLNKKLKKSALENEELQQHLRVAKETQQELTEELRDLEEKYQEVMGMLHEAQAEAKTMRKKTQPSSSTKRPYGSTLPGMFPLDSLASEIEHTMRQQIGDGFDGPSPKDQRTNTKRVMDTVRYIRRKPLPGKPIPGSNTTTTMTSMSSGPLCTNTIGSGSSHASSPPSENYGADDDENSNVTGTDTGSSSKSSNLGRPGIPGSNDLETALRRLSLRREAENIFRDRQRERRISECRESDFSETSTPDESDSIMSTGSHLSFLSRGSSFSRPYIPEKLQIVKPMEGSMTLHQWQRLATPNLAGVLESQDGVHIKGYRHIEQDFTEEYHLSDVEEDDGCLGACLDLDTSPNLPKSDAAAMLENKNREYNDSVDVLGLTRSLSFTSFLAENLCVVIQPTSGSLSTNTTYTYTQCGILHPSDDNTSVSSRRCRRCTCCERRVRATCVPGSSSGRPVPSVSMLRSQPPAVGTLRRTSISNSCSNLREATSTFSTTTGLAKLLKERGIQAMKPVTRKPERLNVDLKVSTQTTPSSSASLPRQKLRIDLDLNLPSNASINLKVGAPKPPPTPPNSPTKSAPILTHGGMNSTTFASKLARAMMMTSPNGNSSTDNSKYDIVNKVKEMDIGSMISTCAVTTTTTTTSSLPSGPLPSTVMLGTGYRVSSVASPGPMSALSGNFKIPPSPKAQHGSVRKNASF</sequence>
<evidence type="ECO:0000256" key="6">
    <source>
        <dbReference type="SAM" id="MobiDB-lite"/>
    </source>
</evidence>
<dbReference type="GeneID" id="109479049"/>
<dbReference type="GO" id="GO:0047496">
    <property type="term" value="P:vesicle transport along microtubule"/>
    <property type="evidence" value="ECO:0007669"/>
    <property type="project" value="TreeGrafter"/>
</dbReference>
<comment type="subcellular location">
    <subcellularLocation>
        <location evidence="1">Mitochondrion</location>
    </subcellularLocation>
</comment>
<feature type="compositionally biased region" description="Low complexity" evidence="6">
    <location>
        <begin position="434"/>
        <end position="443"/>
    </location>
</feature>
<feature type="domain" description="Trafficking kinesin-binding protein C-terminal" evidence="7">
    <location>
        <begin position="417"/>
        <end position="581"/>
    </location>
</feature>
<evidence type="ECO:0000256" key="4">
    <source>
        <dbReference type="ARBA" id="ARBA00023128"/>
    </source>
</evidence>
<dbReference type="InterPro" id="IPR051946">
    <property type="entry name" value="Intracell_Traff-Reg"/>
</dbReference>
<dbReference type="Pfam" id="PF04849">
    <property type="entry name" value="HAP1_N"/>
    <property type="match status" value="1"/>
</dbReference>
<dbReference type="OrthoDB" id="10067624at2759"/>
<comment type="similarity">
    <text evidence="2">Belongs to the milton family.</text>
</comment>
<evidence type="ECO:0000313" key="9">
    <source>
        <dbReference type="Proteomes" id="UP000515135"/>
    </source>
</evidence>
<dbReference type="GO" id="GO:0005739">
    <property type="term" value="C:mitochondrion"/>
    <property type="evidence" value="ECO:0007669"/>
    <property type="project" value="UniProtKB-SubCell"/>
</dbReference>
<gene>
    <name evidence="10" type="primary">LOC109479049</name>
</gene>
<dbReference type="GO" id="GO:0006605">
    <property type="term" value="P:protein targeting"/>
    <property type="evidence" value="ECO:0007669"/>
    <property type="project" value="TreeGrafter"/>
</dbReference>
<name>A0A6P5A3Y4_BRABE</name>
<dbReference type="AlphaFoldDB" id="A0A6P5A3Y4"/>
<keyword evidence="4" id="KW-0496">Mitochondrion</keyword>
<dbReference type="PANTHER" id="PTHR15751:SF12">
    <property type="entry name" value="TRAFFICKING KINESIN-BINDING PROTEIN MILT"/>
    <property type="match status" value="1"/>
</dbReference>
<keyword evidence="3 5" id="KW-0175">Coiled coil</keyword>
<proteinExistence type="inferred from homology"/>
<dbReference type="SMART" id="SM01424">
    <property type="entry name" value="HAP1_N"/>
    <property type="match status" value="1"/>
</dbReference>
<feature type="region of interest" description="Disordered" evidence="6">
    <location>
        <begin position="847"/>
        <end position="875"/>
    </location>
</feature>
<dbReference type="RefSeq" id="XP_019636466.1">
    <property type="nucleotide sequence ID" value="XM_019780907.1"/>
</dbReference>
<dbReference type="Pfam" id="PF12448">
    <property type="entry name" value="Milton"/>
    <property type="match status" value="1"/>
</dbReference>
<organism evidence="9 10">
    <name type="scientific">Branchiostoma belcheri</name>
    <name type="common">Amphioxus</name>
    <dbReference type="NCBI Taxonomy" id="7741"/>
    <lineage>
        <taxon>Eukaryota</taxon>
        <taxon>Metazoa</taxon>
        <taxon>Chordata</taxon>
        <taxon>Cephalochordata</taxon>
        <taxon>Leptocardii</taxon>
        <taxon>Amphioxiformes</taxon>
        <taxon>Branchiostomatidae</taxon>
        <taxon>Branchiostoma</taxon>
    </lineage>
</organism>
<feature type="region of interest" description="Disordered" evidence="6">
    <location>
        <begin position="740"/>
        <end position="759"/>
    </location>
</feature>
<feature type="compositionally biased region" description="Low complexity" evidence="6">
    <location>
        <begin position="452"/>
        <end position="463"/>
    </location>
</feature>
<evidence type="ECO:0000259" key="8">
    <source>
        <dbReference type="SMART" id="SM01424"/>
    </source>
</evidence>
<dbReference type="GO" id="GO:0048311">
    <property type="term" value="P:mitochondrion distribution"/>
    <property type="evidence" value="ECO:0007669"/>
    <property type="project" value="TreeGrafter"/>
</dbReference>
<feature type="compositionally biased region" description="Pro residues" evidence="6">
    <location>
        <begin position="854"/>
        <end position="863"/>
    </location>
</feature>
<protein>
    <submittedName>
        <fullName evidence="10">Trafficking kinesin-binding protein 1-like isoform X3</fullName>
    </submittedName>
</protein>
<accession>A0A6P5A3Y4</accession>
<dbReference type="InterPro" id="IPR022154">
    <property type="entry name" value="TRAK1/2_C"/>
</dbReference>